<dbReference type="AlphaFoldDB" id="A0A5S5DKN6"/>
<feature type="transmembrane region" description="Helical" evidence="1">
    <location>
        <begin position="95"/>
        <end position="114"/>
    </location>
</feature>
<keyword evidence="1" id="KW-0472">Membrane</keyword>
<evidence type="ECO:0000259" key="3">
    <source>
        <dbReference type="Pfam" id="PF16344"/>
    </source>
</evidence>
<dbReference type="RefSeq" id="WP_148908353.1">
    <property type="nucleotide sequence ID" value="NZ_VNHX01000007.1"/>
</dbReference>
<feature type="domain" description="Protein FecR C-terminal" evidence="3">
    <location>
        <begin position="333"/>
        <end position="400"/>
    </location>
</feature>
<dbReference type="Gene3D" id="3.55.50.30">
    <property type="match status" value="1"/>
</dbReference>
<feature type="domain" description="FecR protein" evidence="2">
    <location>
        <begin position="195"/>
        <end position="290"/>
    </location>
</feature>
<protein>
    <submittedName>
        <fullName evidence="4">FecR family protein</fullName>
    </submittedName>
</protein>
<evidence type="ECO:0000313" key="5">
    <source>
        <dbReference type="Proteomes" id="UP000325105"/>
    </source>
</evidence>
<accession>A0A5S5DKN6</accession>
<dbReference type="InterPro" id="IPR012373">
    <property type="entry name" value="Ferrdict_sens_TM"/>
</dbReference>
<proteinExistence type="predicted"/>
<dbReference type="GO" id="GO:0016989">
    <property type="term" value="F:sigma factor antagonist activity"/>
    <property type="evidence" value="ECO:0007669"/>
    <property type="project" value="TreeGrafter"/>
</dbReference>
<evidence type="ECO:0000256" key="1">
    <source>
        <dbReference type="SAM" id="Phobius"/>
    </source>
</evidence>
<dbReference type="OrthoDB" id="649666at2"/>
<evidence type="ECO:0000313" key="4">
    <source>
        <dbReference type="EMBL" id="TYP96235.1"/>
    </source>
</evidence>
<gene>
    <name evidence="4" type="ORF">BC792_107134</name>
</gene>
<organism evidence="4 5">
    <name type="scientific">Sphingobacterium allocomposti</name>
    <dbReference type="NCBI Taxonomy" id="415956"/>
    <lineage>
        <taxon>Bacteria</taxon>
        <taxon>Pseudomonadati</taxon>
        <taxon>Bacteroidota</taxon>
        <taxon>Sphingobacteriia</taxon>
        <taxon>Sphingobacteriales</taxon>
        <taxon>Sphingobacteriaceae</taxon>
        <taxon>Sphingobacterium</taxon>
    </lineage>
</organism>
<dbReference type="EMBL" id="VNHX01000007">
    <property type="protein sequence ID" value="TYP96235.1"/>
    <property type="molecule type" value="Genomic_DNA"/>
</dbReference>
<dbReference type="InterPro" id="IPR032508">
    <property type="entry name" value="FecR_C"/>
</dbReference>
<dbReference type="PANTHER" id="PTHR30273:SF2">
    <property type="entry name" value="PROTEIN FECR"/>
    <property type="match status" value="1"/>
</dbReference>
<keyword evidence="5" id="KW-1185">Reference proteome</keyword>
<comment type="caution">
    <text evidence="4">The sequence shown here is derived from an EMBL/GenBank/DDBJ whole genome shotgun (WGS) entry which is preliminary data.</text>
</comment>
<keyword evidence="1" id="KW-1133">Transmembrane helix</keyword>
<sequence length="404" mass="45371">MEKHPHSITLLFRKFLQNRCSPEELNRLYYYFDIDENENLLKEIILEELDRDLDSEESPAQAQHLADLFDRISEKAQISEEQQTLKKRRWFGRRASVAAAAIVFVTMLTAISYWQITNTTQPKIAEESVVSYPKPGTDKAILTLFNGKEIILTDAKQDQILAGSGITISNNTEGLVVYQVDQSTLAKDSGAQLNTIRTPRGGQYQIVLADGTKVWLNASSSLIFPSHFSGDKRGVKLEGEAYFEVAHDAAKPFLVQTAESEVEVLGTSFNVMAYPEEQKNEITLLTGSVNVKKGKEARRLIPGQQAEIQRKETGIRVGVVDIEPIIAWKNGVFLFDQSELPQVMRQIGRWYDAEVAYEKEIPDVKLTGMVSRDDSLAVLLDILERAGGVSFDVQKNKIMVKQSN</sequence>
<dbReference type="Proteomes" id="UP000325105">
    <property type="component" value="Unassembled WGS sequence"/>
</dbReference>
<dbReference type="FunFam" id="2.60.120.1440:FF:000001">
    <property type="entry name" value="Putative anti-sigma factor"/>
    <property type="match status" value="1"/>
</dbReference>
<dbReference type="Gene3D" id="2.60.120.1440">
    <property type="match status" value="1"/>
</dbReference>
<dbReference type="InterPro" id="IPR006860">
    <property type="entry name" value="FecR"/>
</dbReference>
<keyword evidence="1" id="KW-0812">Transmembrane</keyword>
<dbReference type="PANTHER" id="PTHR30273">
    <property type="entry name" value="PERIPLASMIC SIGNAL SENSOR AND SIGMA FACTOR ACTIVATOR FECR-RELATED"/>
    <property type="match status" value="1"/>
</dbReference>
<name>A0A5S5DKN6_9SPHI</name>
<dbReference type="Pfam" id="PF16344">
    <property type="entry name" value="FecR_C"/>
    <property type="match status" value="1"/>
</dbReference>
<evidence type="ECO:0000259" key="2">
    <source>
        <dbReference type="Pfam" id="PF04773"/>
    </source>
</evidence>
<dbReference type="Pfam" id="PF04773">
    <property type="entry name" value="FecR"/>
    <property type="match status" value="1"/>
</dbReference>
<reference evidence="4 5" key="1">
    <citation type="submission" date="2019-07" db="EMBL/GenBank/DDBJ databases">
        <title>Genomic Encyclopedia of Archaeal and Bacterial Type Strains, Phase II (KMG-II): from individual species to whole genera.</title>
        <authorList>
            <person name="Goeker M."/>
        </authorList>
    </citation>
    <scope>NUCLEOTIDE SEQUENCE [LARGE SCALE GENOMIC DNA]</scope>
    <source>
        <strain evidence="4 5">DSM 18850</strain>
    </source>
</reference>